<evidence type="ECO:0000256" key="6">
    <source>
        <dbReference type="SAM" id="Phobius"/>
    </source>
</evidence>
<evidence type="ECO:0000313" key="8">
    <source>
        <dbReference type="EMBL" id="MEK7949528.1"/>
    </source>
</evidence>
<dbReference type="PROSITE" id="PS50042">
    <property type="entry name" value="CNMP_BINDING_3"/>
    <property type="match status" value="1"/>
</dbReference>
<keyword evidence="5 6" id="KW-0472">Membrane</keyword>
<dbReference type="SMART" id="SM00100">
    <property type="entry name" value="cNMP"/>
    <property type="match status" value="1"/>
</dbReference>
<comment type="caution">
    <text evidence="8">The sequence shown here is derived from an EMBL/GenBank/DDBJ whole genome shotgun (WGS) entry which is preliminary data.</text>
</comment>
<dbReference type="InterPro" id="IPR023408">
    <property type="entry name" value="MscS_beta-dom_sf"/>
</dbReference>
<dbReference type="SUPFAM" id="SSF82689">
    <property type="entry name" value="Mechanosensitive channel protein MscS (YggB), C-terminal domain"/>
    <property type="match status" value="1"/>
</dbReference>
<evidence type="ECO:0000256" key="3">
    <source>
        <dbReference type="ARBA" id="ARBA00022692"/>
    </source>
</evidence>
<dbReference type="InterPro" id="IPR045275">
    <property type="entry name" value="MscS_archaea/bacteria_type"/>
</dbReference>
<dbReference type="EMBL" id="JBBUKT010000001">
    <property type="protein sequence ID" value="MEK7949528.1"/>
    <property type="molecule type" value="Genomic_DNA"/>
</dbReference>
<name>A0ABU9AP91_9BACT</name>
<dbReference type="SUPFAM" id="SSF51206">
    <property type="entry name" value="cAMP-binding domain-like"/>
    <property type="match status" value="1"/>
</dbReference>
<comment type="subcellular location">
    <subcellularLocation>
        <location evidence="1">Cell membrane</location>
        <topology evidence="1">Multi-pass membrane protein</topology>
    </subcellularLocation>
</comment>
<keyword evidence="3 6" id="KW-0812">Transmembrane</keyword>
<dbReference type="PANTHER" id="PTHR30221">
    <property type="entry name" value="SMALL-CONDUCTANCE MECHANOSENSITIVE CHANNEL"/>
    <property type="match status" value="1"/>
</dbReference>
<feature type="domain" description="Cyclic nucleotide-binding" evidence="7">
    <location>
        <begin position="330"/>
        <end position="449"/>
    </location>
</feature>
<dbReference type="Gene3D" id="2.60.120.10">
    <property type="entry name" value="Jelly Rolls"/>
    <property type="match status" value="1"/>
</dbReference>
<evidence type="ECO:0000259" key="7">
    <source>
        <dbReference type="PROSITE" id="PS50042"/>
    </source>
</evidence>
<dbReference type="InterPro" id="IPR014710">
    <property type="entry name" value="RmlC-like_jellyroll"/>
</dbReference>
<gene>
    <name evidence="8" type="ORF">WKV53_03425</name>
</gene>
<keyword evidence="2" id="KW-1003">Cell membrane</keyword>
<dbReference type="InterPro" id="IPR010920">
    <property type="entry name" value="LSM_dom_sf"/>
</dbReference>
<dbReference type="Gene3D" id="3.30.70.100">
    <property type="match status" value="1"/>
</dbReference>
<dbReference type="SUPFAM" id="SSF50182">
    <property type="entry name" value="Sm-like ribonucleoproteins"/>
    <property type="match status" value="1"/>
</dbReference>
<evidence type="ECO:0000313" key="9">
    <source>
        <dbReference type="Proteomes" id="UP001371305"/>
    </source>
</evidence>
<dbReference type="InterPro" id="IPR006685">
    <property type="entry name" value="MscS_channel_2nd"/>
</dbReference>
<dbReference type="InterPro" id="IPR018488">
    <property type="entry name" value="cNMP-bd_CS"/>
</dbReference>
<evidence type="ECO:0000256" key="2">
    <source>
        <dbReference type="ARBA" id="ARBA00022475"/>
    </source>
</evidence>
<evidence type="ECO:0000256" key="5">
    <source>
        <dbReference type="ARBA" id="ARBA00023136"/>
    </source>
</evidence>
<dbReference type="Proteomes" id="UP001371305">
    <property type="component" value="Unassembled WGS sequence"/>
</dbReference>
<dbReference type="PROSITE" id="PS00889">
    <property type="entry name" value="CNMP_BINDING_2"/>
    <property type="match status" value="1"/>
</dbReference>
<feature type="transmembrane region" description="Helical" evidence="6">
    <location>
        <begin position="84"/>
        <end position="106"/>
    </location>
</feature>
<feature type="transmembrane region" description="Helical" evidence="6">
    <location>
        <begin position="112"/>
        <end position="132"/>
    </location>
</feature>
<evidence type="ECO:0000256" key="1">
    <source>
        <dbReference type="ARBA" id="ARBA00004651"/>
    </source>
</evidence>
<dbReference type="Gene3D" id="2.30.30.60">
    <property type="match status" value="1"/>
</dbReference>
<evidence type="ECO:0000256" key="4">
    <source>
        <dbReference type="ARBA" id="ARBA00022989"/>
    </source>
</evidence>
<proteinExistence type="predicted"/>
<dbReference type="PANTHER" id="PTHR30221:SF1">
    <property type="entry name" value="SMALL-CONDUCTANCE MECHANOSENSITIVE CHANNEL"/>
    <property type="match status" value="1"/>
</dbReference>
<protein>
    <submittedName>
        <fullName evidence="8">Mechanosensitive ion channel family protein</fullName>
    </submittedName>
</protein>
<dbReference type="PRINTS" id="PR00103">
    <property type="entry name" value="CAMPKINASE"/>
</dbReference>
<keyword evidence="4 6" id="KW-1133">Transmembrane helix</keyword>
<dbReference type="Pfam" id="PF00027">
    <property type="entry name" value="cNMP_binding"/>
    <property type="match status" value="1"/>
</dbReference>
<dbReference type="Pfam" id="PF00924">
    <property type="entry name" value="MS_channel_2nd"/>
    <property type="match status" value="1"/>
</dbReference>
<dbReference type="InterPro" id="IPR000595">
    <property type="entry name" value="cNMP-bd_dom"/>
</dbReference>
<keyword evidence="9" id="KW-1185">Reference proteome</keyword>
<dbReference type="CDD" id="cd00038">
    <property type="entry name" value="CAP_ED"/>
    <property type="match status" value="1"/>
</dbReference>
<dbReference type="InterPro" id="IPR011066">
    <property type="entry name" value="MscS_channel_C_sf"/>
</dbReference>
<feature type="transmembrane region" description="Helical" evidence="6">
    <location>
        <begin position="47"/>
        <end position="72"/>
    </location>
</feature>
<accession>A0ABU9AP91</accession>
<organism evidence="8 9">
    <name type="scientific">Luteolibacter soli</name>
    <dbReference type="NCBI Taxonomy" id="3135280"/>
    <lineage>
        <taxon>Bacteria</taxon>
        <taxon>Pseudomonadati</taxon>
        <taxon>Verrucomicrobiota</taxon>
        <taxon>Verrucomicrobiia</taxon>
        <taxon>Verrucomicrobiales</taxon>
        <taxon>Verrucomicrobiaceae</taxon>
        <taxon>Luteolibacter</taxon>
    </lineage>
</organism>
<sequence>MTSPGSSNHLARILRETALPLGGLVLVAVLDRYQGGGFIREEDWQKVAAVSCILLGFSLVYRLLCSVVLDLAVAKSKGRPVPKILKHLIGIVFIVAAALLSVNVVFSGALPGLLTLSSVIAVVVGLALRPIILDIFSGLSANIDSAFHIGDWIEIPRSSGGNPQSGWVEEINWRTTHLRTRAGNLVVCPNSVLSTAIITNFSQPSRLSRFDMKVKLPPELDPDRGREVLLAAVQATVGVEGGPDPAAKAPDVLITGMEASGVVYWIRYWLDPAAKSSDQATDTVARSVLRHLQLAGIPLSEKVVLHREERELVGNVTPAARAKLLGRLALFHNVNHGSLDVLAESAALIRFEKGEVLIRQGGEDHEMFLLVEGAVEVLVEVDGREVFVAPMHAGDYFGEMSLLTGEPRTATIRAATGGAAYRIGRQAITPLLEANPDIMDQLSHNLASRNLRRHAKESAAHDEDHEEKRASLAKVLLGKMISVFRSGPSVN</sequence>
<dbReference type="InterPro" id="IPR018490">
    <property type="entry name" value="cNMP-bd_dom_sf"/>
</dbReference>
<reference evidence="8 9" key="1">
    <citation type="submission" date="2024-04" db="EMBL/GenBank/DDBJ databases">
        <title>Luteolibacter sp. isolated from soil.</title>
        <authorList>
            <person name="An J."/>
        </authorList>
    </citation>
    <scope>NUCLEOTIDE SEQUENCE [LARGE SCALE GENOMIC DNA]</scope>
    <source>
        <strain evidence="8 9">Y139</strain>
    </source>
</reference>